<dbReference type="GO" id="GO:0045116">
    <property type="term" value="P:protein neddylation"/>
    <property type="evidence" value="ECO:0007669"/>
    <property type="project" value="UniProtKB-UniRule"/>
</dbReference>
<feature type="domain" description="THIF-type NAD/FAD binding fold" evidence="5">
    <location>
        <begin position="5"/>
        <end position="521"/>
    </location>
</feature>
<organism evidence="6 7">
    <name type="scientific">Hyaloperonospora brassicae</name>
    <name type="common">Brassica downy mildew</name>
    <name type="synonym">Peronospora brassicae</name>
    <dbReference type="NCBI Taxonomy" id="162125"/>
    <lineage>
        <taxon>Eukaryota</taxon>
        <taxon>Sar</taxon>
        <taxon>Stramenopiles</taxon>
        <taxon>Oomycota</taxon>
        <taxon>Peronosporomycetes</taxon>
        <taxon>Peronosporales</taxon>
        <taxon>Peronosporaceae</taxon>
        <taxon>Hyaloperonospora</taxon>
    </lineage>
</organism>
<comment type="similarity">
    <text evidence="2 4">Belongs to the ubiquitin-activating E1 family. ULA1 subfamily.</text>
</comment>
<evidence type="ECO:0000256" key="2">
    <source>
        <dbReference type="ARBA" id="ARBA00006868"/>
    </source>
</evidence>
<keyword evidence="3 4" id="KW-0833">Ubl conjugation pathway</keyword>
<dbReference type="GO" id="GO:0005737">
    <property type="term" value="C:cytoplasm"/>
    <property type="evidence" value="ECO:0007669"/>
    <property type="project" value="TreeGrafter"/>
</dbReference>
<evidence type="ECO:0000313" key="7">
    <source>
        <dbReference type="Proteomes" id="UP001162031"/>
    </source>
</evidence>
<keyword evidence="7" id="KW-1185">Reference proteome</keyword>
<dbReference type="PANTHER" id="PTHR10953:SF29">
    <property type="entry name" value="NEDD8-ACTIVATING ENZYME E1 REGULATORY SUBUNIT"/>
    <property type="match status" value="1"/>
</dbReference>
<dbReference type="FunFam" id="3.40.50.720:FF:000860">
    <property type="entry name" value="NEDD8-activating enzyme E1 regulatory subunit"/>
    <property type="match status" value="1"/>
</dbReference>
<dbReference type="InterPro" id="IPR000594">
    <property type="entry name" value="ThiF_NAD_FAD-bd"/>
</dbReference>
<proteinExistence type="inferred from homology"/>
<accession>A0AAV0TGQ9</accession>
<dbReference type="InterPro" id="IPR030667">
    <property type="entry name" value="APP-BP1"/>
</dbReference>
<protein>
    <recommendedName>
        <fullName evidence="4">NEDD8-activating enzyme E1 regulatory subunit</fullName>
    </recommendedName>
</protein>
<comment type="caution">
    <text evidence="6">The sequence shown here is derived from an EMBL/GenBank/DDBJ whole genome shotgun (WGS) entry which is preliminary data.</text>
</comment>
<dbReference type="Pfam" id="PF00899">
    <property type="entry name" value="ThiF"/>
    <property type="match status" value="1"/>
</dbReference>
<sequence length="533" mass="58961">MGDKYDRQLRLWGAEGQRRLAGTHVLVLGSCATASEALKNLVLPGVQRFTIMDDQFVTPADRTNNFFVASASIGASRCETVAQMLLELNTDVAGGARHADVKHVLETEPQFLDPFDLVMATQLLDDHVTLLLARLCRDKRRPLILVTSWGFVGSLRLQVMDHVIVDAKLDPPRHELRLSRPFSTLQTFADSFDLPSLSSIEHAHVPFVVLLLHVRNEWTRRSCGDGQLPTTVAEKRAFKTLLEQMARGAPGHEVNFVEAAEHAYMAYVKPQVPDEVASVLAAAASRAVSAQALEKRKDLDVTDEFWLLASALADFVEQNDGLLPVTGVVPDMTASTESYVALQELYVTKAKEDATKVYDMVCKRLRDLELADDMIAYETVAEFCKNAASIGMLETRSVAQEYAHVDLSDVDLDDEDKEHSPLIWYFMLRAVALFASEFHRYPGSEDAAVAQDRVWLVAKARALAAGSAVANWITLDHALEMTRSCQVELHNIAALMGGVAAQEAVKLITHQFEPLNHTYVYNGISGVAATYRL</sequence>
<dbReference type="GO" id="GO:0019781">
    <property type="term" value="F:NEDD8 activating enzyme activity"/>
    <property type="evidence" value="ECO:0007669"/>
    <property type="project" value="UniProtKB-UniRule"/>
</dbReference>
<evidence type="ECO:0000259" key="5">
    <source>
        <dbReference type="Pfam" id="PF00899"/>
    </source>
</evidence>
<dbReference type="InterPro" id="IPR045886">
    <property type="entry name" value="ThiF/MoeB/HesA"/>
</dbReference>
<dbReference type="Proteomes" id="UP001162031">
    <property type="component" value="Unassembled WGS sequence"/>
</dbReference>
<dbReference type="InterPro" id="IPR035985">
    <property type="entry name" value="Ubiquitin-activating_enz"/>
</dbReference>
<dbReference type="PIRSF" id="PIRSF039099">
    <property type="entry name" value="APP-BP1"/>
    <property type="match status" value="1"/>
</dbReference>
<dbReference type="Gene3D" id="3.40.50.720">
    <property type="entry name" value="NAD(P)-binding Rossmann-like Domain"/>
    <property type="match status" value="2"/>
</dbReference>
<dbReference type="PANTHER" id="PTHR10953">
    <property type="entry name" value="UBIQUITIN-ACTIVATING ENZYME E1"/>
    <property type="match status" value="1"/>
</dbReference>
<evidence type="ECO:0000256" key="3">
    <source>
        <dbReference type="ARBA" id="ARBA00022786"/>
    </source>
</evidence>
<name>A0AAV0TGQ9_HYABA</name>
<dbReference type="PROSITE" id="PS51257">
    <property type="entry name" value="PROKAR_LIPOPROTEIN"/>
    <property type="match status" value="1"/>
</dbReference>
<dbReference type="EMBL" id="CANTFL010000362">
    <property type="protein sequence ID" value="CAI5721180.1"/>
    <property type="molecule type" value="Genomic_DNA"/>
</dbReference>
<dbReference type="SUPFAM" id="SSF69572">
    <property type="entry name" value="Activating enzymes of the ubiquitin-like proteins"/>
    <property type="match status" value="1"/>
</dbReference>
<evidence type="ECO:0000313" key="6">
    <source>
        <dbReference type="EMBL" id="CAI5721180.1"/>
    </source>
</evidence>
<evidence type="ECO:0000256" key="1">
    <source>
        <dbReference type="ARBA" id="ARBA00005032"/>
    </source>
</evidence>
<evidence type="ECO:0000256" key="4">
    <source>
        <dbReference type="PIRNR" id="PIRNR039099"/>
    </source>
</evidence>
<reference evidence="6" key="1">
    <citation type="submission" date="2022-12" db="EMBL/GenBank/DDBJ databases">
        <authorList>
            <person name="Webb A."/>
        </authorList>
    </citation>
    <scope>NUCLEOTIDE SEQUENCE</scope>
    <source>
        <strain evidence="6">Hp1</strain>
    </source>
</reference>
<comment type="pathway">
    <text evidence="1 4">Protein modification; protein neddylation.</text>
</comment>
<dbReference type="AlphaFoldDB" id="A0AAV0TGQ9"/>
<gene>
    <name evidence="6" type="ORF">HBR001_LOCUS2571</name>
</gene>